<keyword evidence="1" id="KW-0732">Signal</keyword>
<feature type="signal peptide" evidence="1">
    <location>
        <begin position="1"/>
        <end position="18"/>
    </location>
</feature>
<proteinExistence type="predicted"/>
<dbReference type="AlphaFoldDB" id="A0AAV7J3I6"/>
<protein>
    <submittedName>
        <fullName evidence="2">Uncharacterized protein</fullName>
    </submittedName>
</protein>
<keyword evidence="3" id="KW-1185">Reference proteome</keyword>
<gene>
    <name evidence="2" type="ORF">KQX54_013432</name>
</gene>
<evidence type="ECO:0000256" key="1">
    <source>
        <dbReference type="SAM" id="SignalP"/>
    </source>
</evidence>
<dbReference type="Proteomes" id="UP000826195">
    <property type="component" value="Unassembled WGS sequence"/>
</dbReference>
<evidence type="ECO:0000313" key="2">
    <source>
        <dbReference type="EMBL" id="KAH0564684.1"/>
    </source>
</evidence>
<sequence>MLNPRCIAIWTPSTLFSGLVVYHCSSTMELYGHCDCGKLRSSVSDQSFSPLLGGVHYARVIVLYTEYSTGESIMIHAMVSNPADSSFVVACSYIYLQSRPTRKPPWALYERKAKTYQQKEEKEVRI</sequence>
<reference evidence="2 3" key="1">
    <citation type="journal article" date="2021" name="J. Hered.">
        <title>A chromosome-level genome assembly of the parasitoid wasp, Cotesia glomerata (Hymenoptera: Braconidae).</title>
        <authorList>
            <person name="Pinto B.J."/>
            <person name="Weis J.J."/>
            <person name="Gamble T."/>
            <person name="Ode P.J."/>
            <person name="Paul R."/>
            <person name="Zaspel J.M."/>
        </authorList>
    </citation>
    <scope>NUCLEOTIDE SEQUENCE [LARGE SCALE GENOMIC DNA]</scope>
    <source>
        <strain evidence="2">CgM1</strain>
    </source>
</reference>
<name>A0AAV7J3I6_COTGL</name>
<accession>A0AAV7J3I6</accession>
<dbReference type="EMBL" id="JAHXZJ010000002">
    <property type="protein sequence ID" value="KAH0564684.1"/>
    <property type="molecule type" value="Genomic_DNA"/>
</dbReference>
<evidence type="ECO:0000313" key="3">
    <source>
        <dbReference type="Proteomes" id="UP000826195"/>
    </source>
</evidence>
<organism evidence="2 3">
    <name type="scientific">Cotesia glomerata</name>
    <name type="common">Lepidopteran parasitic wasp</name>
    <name type="synonym">Apanteles glomeratus</name>
    <dbReference type="NCBI Taxonomy" id="32391"/>
    <lineage>
        <taxon>Eukaryota</taxon>
        <taxon>Metazoa</taxon>
        <taxon>Ecdysozoa</taxon>
        <taxon>Arthropoda</taxon>
        <taxon>Hexapoda</taxon>
        <taxon>Insecta</taxon>
        <taxon>Pterygota</taxon>
        <taxon>Neoptera</taxon>
        <taxon>Endopterygota</taxon>
        <taxon>Hymenoptera</taxon>
        <taxon>Apocrita</taxon>
        <taxon>Ichneumonoidea</taxon>
        <taxon>Braconidae</taxon>
        <taxon>Microgastrinae</taxon>
        <taxon>Cotesia</taxon>
    </lineage>
</organism>
<comment type="caution">
    <text evidence="2">The sequence shown here is derived from an EMBL/GenBank/DDBJ whole genome shotgun (WGS) entry which is preliminary data.</text>
</comment>
<feature type="chain" id="PRO_5043485033" evidence="1">
    <location>
        <begin position="19"/>
        <end position="126"/>
    </location>
</feature>